<dbReference type="AlphaFoldDB" id="X0SWH4"/>
<name>X0SWH4_9ZZZZ</name>
<keyword evidence="1" id="KW-0472">Membrane</keyword>
<feature type="transmembrane region" description="Helical" evidence="1">
    <location>
        <begin position="6"/>
        <end position="29"/>
    </location>
</feature>
<accession>X0SWH4</accession>
<evidence type="ECO:0000313" key="2">
    <source>
        <dbReference type="EMBL" id="GAF80282.1"/>
    </source>
</evidence>
<gene>
    <name evidence="2" type="ORF">S01H1_08938</name>
</gene>
<dbReference type="EMBL" id="BARS01004571">
    <property type="protein sequence ID" value="GAF80282.1"/>
    <property type="molecule type" value="Genomic_DNA"/>
</dbReference>
<protein>
    <recommendedName>
        <fullName evidence="3">Phage shock protein B</fullName>
    </recommendedName>
</protein>
<reference evidence="2" key="1">
    <citation type="journal article" date="2014" name="Front. Microbiol.">
        <title>High frequency of phylogenetically diverse reductive dehalogenase-homologous genes in deep subseafloor sedimentary metagenomes.</title>
        <authorList>
            <person name="Kawai M."/>
            <person name="Futagami T."/>
            <person name="Toyoda A."/>
            <person name="Takaki Y."/>
            <person name="Nishi S."/>
            <person name="Hori S."/>
            <person name="Arai W."/>
            <person name="Tsubouchi T."/>
            <person name="Morono Y."/>
            <person name="Uchiyama I."/>
            <person name="Ito T."/>
            <person name="Fujiyama A."/>
            <person name="Inagaki F."/>
            <person name="Takami H."/>
        </authorList>
    </citation>
    <scope>NUCLEOTIDE SEQUENCE</scope>
    <source>
        <strain evidence="2">Expedition CK06-06</strain>
    </source>
</reference>
<evidence type="ECO:0000256" key="1">
    <source>
        <dbReference type="SAM" id="Phobius"/>
    </source>
</evidence>
<sequence>MKEVIIVAIVFGSIVFALAIIPGAILLAIKFLRGGQSASDQVEETKMIQEIYAGLSRMEERVEALETILLDQQKRKSPKERKTSHE</sequence>
<proteinExistence type="predicted"/>
<comment type="caution">
    <text evidence="2">The sequence shown here is derived from an EMBL/GenBank/DDBJ whole genome shotgun (WGS) entry which is preliminary data.</text>
</comment>
<keyword evidence="1" id="KW-1133">Transmembrane helix</keyword>
<keyword evidence="1" id="KW-0812">Transmembrane</keyword>
<evidence type="ECO:0008006" key="3">
    <source>
        <dbReference type="Google" id="ProtNLM"/>
    </source>
</evidence>
<organism evidence="2">
    <name type="scientific">marine sediment metagenome</name>
    <dbReference type="NCBI Taxonomy" id="412755"/>
    <lineage>
        <taxon>unclassified sequences</taxon>
        <taxon>metagenomes</taxon>
        <taxon>ecological metagenomes</taxon>
    </lineage>
</organism>